<dbReference type="CDD" id="cd08474">
    <property type="entry name" value="PBP2_CrgA_like_5"/>
    <property type="match status" value="1"/>
</dbReference>
<dbReference type="GO" id="GO:0006351">
    <property type="term" value="P:DNA-templated transcription"/>
    <property type="evidence" value="ECO:0007669"/>
    <property type="project" value="TreeGrafter"/>
</dbReference>
<comment type="caution">
    <text evidence="6">The sequence shown here is derived from an EMBL/GenBank/DDBJ whole genome shotgun (WGS) entry which is preliminary data.</text>
</comment>
<dbReference type="InterPro" id="IPR005119">
    <property type="entry name" value="LysR_subst-bd"/>
</dbReference>
<dbReference type="InterPro" id="IPR058163">
    <property type="entry name" value="LysR-type_TF_proteobact-type"/>
</dbReference>
<evidence type="ECO:0000313" key="6">
    <source>
        <dbReference type="EMBL" id="TWI33898.1"/>
    </source>
</evidence>
<dbReference type="SUPFAM" id="SSF46785">
    <property type="entry name" value="Winged helix' DNA-binding domain"/>
    <property type="match status" value="1"/>
</dbReference>
<dbReference type="GO" id="GO:0043565">
    <property type="term" value="F:sequence-specific DNA binding"/>
    <property type="evidence" value="ECO:0007669"/>
    <property type="project" value="TreeGrafter"/>
</dbReference>
<dbReference type="PANTHER" id="PTHR30537:SF1">
    <property type="entry name" value="HTH-TYPE TRANSCRIPTIONAL REGULATOR PGRR"/>
    <property type="match status" value="1"/>
</dbReference>
<proteinExistence type="inferred from homology"/>
<dbReference type="PANTHER" id="PTHR30537">
    <property type="entry name" value="HTH-TYPE TRANSCRIPTIONAL REGULATOR"/>
    <property type="match status" value="1"/>
</dbReference>
<dbReference type="InterPro" id="IPR036388">
    <property type="entry name" value="WH-like_DNA-bd_sf"/>
</dbReference>
<comment type="similarity">
    <text evidence="1">Belongs to the LysR transcriptional regulatory family.</text>
</comment>
<dbReference type="Gene3D" id="3.40.190.290">
    <property type="match status" value="1"/>
</dbReference>
<feature type="domain" description="HTH lysR-type" evidence="5">
    <location>
        <begin position="4"/>
        <end position="61"/>
    </location>
</feature>
<keyword evidence="7" id="KW-1185">Reference proteome</keyword>
<keyword evidence="4" id="KW-0804">Transcription</keyword>
<dbReference type="Proteomes" id="UP000316225">
    <property type="component" value="Unassembled WGS sequence"/>
</dbReference>
<organism evidence="6 7">
    <name type="scientific">Paracoccus sulfuroxidans</name>
    <dbReference type="NCBI Taxonomy" id="384678"/>
    <lineage>
        <taxon>Bacteria</taxon>
        <taxon>Pseudomonadati</taxon>
        <taxon>Pseudomonadota</taxon>
        <taxon>Alphaproteobacteria</taxon>
        <taxon>Rhodobacterales</taxon>
        <taxon>Paracoccaceae</taxon>
        <taxon>Paracoccus</taxon>
    </lineage>
</organism>
<dbReference type="PRINTS" id="PR00039">
    <property type="entry name" value="HTHLYSR"/>
</dbReference>
<dbReference type="Gene3D" id="1.10.10.10">
    <property type="entry name" value="Winged helix-like DNA-binding domain superfamily/Winged helix DNA-binding domain"/>
    <property type="match status" value="1"/>
</dbReference>
<dbReference type="FunFam" id="1.10.10.10:FF:000001">
    <property type="entry name" value="LysR family transcriptional regulator"/>
    <property type="match status" value="1"/>
</dbReference>
<gene>
    <name evidence="6" type="ORF">IQ24_02265</name>
</gene>
<evidence type="ECO:0000259" key="5">
    <source>
        <dbReference type="PROSITE" id="PS50931"/>
    </source>
</evidence>
<dbReference type="Pfam" id="PF00126">
    <property type="entry name" value="HTH_1"/>
    <property type="match status" value="1"/>
</dbReference>
<dbReference type="PROSITE" id="PS50931">
    <property type="entry name" value="HTH_LYSR"/>
    <property type="match status" value="1"/>
</dbReference>
<keyword evidence="2" id="KW-0805">Transcription regulation</keyword>
<dbReference type="GO" id="GO:0003700">
    <property type="term" value="F:DNA-binding transcription factor activity"/>
    <property type="evidence" value="ECO:0007669"/>
    <property type="project" value="InterPro"/>
</dbReference>
<protein>
    <submittedName>
        <fullName evidence="6">DNA-binding transcriptional LysR family regulator</fullName>
    </submittedName>
</protein>
<keyword evidence="3 6" id="KW-0238">DNA-binding</keyword>
<name>A0A562NP08_9RHOB</name>
<evidence type="ECO:0000256" key="3">
    <source>
        <dbReference type="ARBA" id="ARBA00023125"/>
    </source>
</evidence>
<evidence type="ECO:0000256" key="2">
    <source>
        <dbReference type="ARBA" id="ARBA00023015"/>
    </source>
</evidence>
<dbReference type="RefSeq" id="WP_199756547.1">
    <property type="nucleotide sequence ID" value="NZ_VLKU01000006.1"/>
</dbReference>
<dbReference type="EMBL" id="VLKU01000006">
    <property type="protein sequence ID" value="TWI33898.1"/>
    <property type="molecule type" value="Genomic_DNA"/>
</dbReference>
<sequence length="307" mass="33593">MDRLLLPAIAAFAEVAREGNFTRAAAKLSISPSALSQSIRALEEKLEVRLLNRSTRAVSMTEAGRDLLAQVDPSLAAIKLAVDALQDSGNRPAGEVRINSSRVAAKYLLLPHLAEFHRRYPEIRLEIVVEDEFGDIIREGCDAGIRLREAVGDTMIAVPLCPPISLAIVGAPSYFAANPPPRSPADLVNHDCLGLRHGMSSTISPWEFTDPASGNDQHFQPQGSFTVNSDDLLIDAALEGVGLAMHMDFAVRRHLKTGALVRVLADWCPPFDGFNLYIPTRDQMPPKLRALVDFLTEKRRAMATPNR</sequence>
<dbReference type="InterPro" id="IPR036390">
    <property type="entry name" value="WH_DNA-bd_sf"/>
</dbReference>
<dbReference type="SUPFAM" id="SSF53850">
    <property type="entry name" value="Periplasmic binding protein-like II"/>
    <property type="match status" value="1"/>
</dbReference>
<reference evidence="6 7" key="1">
    <citation type="journal article" date="2015" name="Stand. Genomic Sci.">
        <title>Genomic Encyclopedia of Bacterial and Archaeal Type Strains, Phase III: the genomes of soil and plant-associated and newly described type strains.</title>
        <authorList>
            <person name="Whitman W.B."/>
            <person name="Woyke T."/>
            <person name="Klenk H.P."/>
            <person name="Zhou Y."/>
            <person name="Lilburn T.G."/>
            <person name="Beck B.J."/>
            <person name="De Vos P."/>
            <person name="Vandamme P."/>
            <person name="Eisen J.A."/>
            <person name="Garrity G."/>
            <person name="Hugenholtz P."/>
            <person name="Kyrpides N.C."/>
        </authorList>
    </citation>
    <scope>NUCLEOTIDE SEQUENCE [LARGE SCALE GENOMIC DNA]</scope>
    <source>
        <strain evidence="6 7">CGMCC 1.5364</strain>
    </source>
</reference>
<evidence type="ECO:0000256" key="1">
    <source>
        <dbReference type="ARBA" id="ARBA00009437"/>
    </source>
</evidence>
<dbReference type="Pfam" id="PF03466">
    <property type="entry name" value="LysR_substrate"/>
    <property type="match status" value="1"/>
</dbReference>
<accession>A0A562NP08</accession>
<evidence type="ECO:0000256" key="4">
    <source>
        <dbReference type="ARBA" id="ARBA00023163"/>
    </source>
</evidence>
<evidence type="ECO:0000313" key="7">
    <source>
        <dbReference type="Proteomes" id="UP000316225"/>
    </source>
</evidence>
<dbReference type="InterPro" id="IPR000847">
    <property type="entry name" value="LysR_HTH_N"/>
</dbReference>
<dbReference type="AlphaFoldDB" id="A0A562NP08"/>